<dbReference type="SUPFAM" id="SSF46785">
    <property type="entry name" value="Winged helix' DNA-binding domain"/>
    <property type="match status" value="1"/>
</dbReference>
<keyword evidence="7" id="KW-1185">Reference proteome</keyword>
<keyword evidence="2" id="KW-0805">Transcription regulation</keyword>
<dbReference type="InterPro" id="IPR036390">
    <property type="entry name" value="WH_DNA-bd_sf"/>
</dbReference>
<evidence type="ECO:0000256" key="2">
    <source>
        <dbReference type="ARBA" id="ARBA00023015"/>
    </source>
</evidence>
<evidence type="ECO:0000256" key="4">
    <source>
        <dbReference type="ARBA" id="ARBA00023163"/>
    </source>
</evidence>
<dbReference type="PANTHER" id="PTHR30419">
    <property type="entry name" value="HTH-TYPE TRANSCRIPTIONAL REGULATOR YBHD"/>
    <property type="match status" value="1"/>
</dbReference>
<feature type="domain" description="HTH lysR-type" evidence="5">
    <location>
        <begin position="1"/>
        <end position="60"/>
    </location>
</feature>
<organism evidence="6 7">
    <name type="scientific">Acinetobacter baylyi</name>
    <dbReference type="NCBI Taxonomy" id="202950"/>
    <lineage>
        <taxon>Bacteria</taxon>
        <taxon>Pseudomonadati</taxon>
        <taxon>Pseudomonadota</taxon>
        <taxon>Gammaproteobacteria</taxon>
        <taxon>Moraxellales</taxon>
        <taxon>Moraxellaceae</taxon>
        <taxon>Acinetobacter</taxon>
    </lineage>
</organism>
<keyword evidence="3 6" id="KW-0238">DNA-binding</keyword>
<dbReference type="PROSITE" id="PS50931">
    <property type="entry name" value="HTH_LYSR"/>
    <property type="match status" value="1"/>
</dbReference>
<dbReference type="Proteomes" id="UP001233360">
    <property type="component" value="Unassembled WGS sequence"/>
</dbReference>
<dbReference type="Pfam" id="PF00126">
    <property type="entry name" value="HTH_1"/>
    <property type="match status" value="1"/>
</dbReference>
<dbReference type="RefSeq" id="WP_307003558.1">
    <property type="nucleotide sequence ID" value="NZ_JAUTBK010000002.1"/>
</dbReference>
<sequence length="301" mass="33681">MRFDFVDLRLFLHVVETGSFTQGAQHSALSLQAASERIRKLENGFGTQLFTRHRTGVELTCAGQRFLEHARLLLQQSQSLEQDMNHFRQTPQHTIHLWCNSSAQSEYLPTLLPQYLAQCPSFNIELHEAESSEIIQALEQGRAELGLISSFSQTEYLQTQEFVHDPLVLICPVNHGFTSSIPLSLSDIFSDSMIGLSSHHSLQRSIDIQARALGVQIQYRIRLPNFNAIAEVVAAGLGVAIMPARAAARLKASYDLAIIPLKGAWANRKLLVVARDFSQLSTPYQSFTEFLIQHRPVTNGS</sequence>
<dbReference type="InterPro" id="IPR000847">
    <property type="entry name" value="LysR_HTH_N"/>
</dbReference>
<proteinExistence type="inferred from homology"/>
<dbReference type="SUPFAM" id="SSF53850">
    <property type="entry name" value="Periplasmic binding protein-like II"/>
    <property type="match status" value="1"/>
</dbReference>
<evidence type="ECO:0000259" key="5">
    <source>
        <dbReference type="PROSITE" id="PS50931"/>
    </source>
</evidence>
<dbReference type="InterPro" id="IPR050950">
    <property type="entry name" value="HTH-type_LysR_regulators"/>
</dbReference>
<dbReference type="Gene3D" id="3.40.190.290">
    <property type="match status" value="1"/>
</dbReference>
<accession>A0ABU0UX76</accession>
<dbReference type="InterPro" id="IPR005119">
    <property type="entry name" value="LysR_subst-bd"/>
</dbReference>
<dbReference type="GO" id="GO:0003677">
    <property type="term" value="F:DNA binding"/>
    <property type="evidence" value="ECO:0007669"/>
    <property type="project" value="UniProtKB-KW"/>
</dbReference>
<name>A0ABU0UX76_ACIBI</name>
<comment type="caution">
    <text evidence="6">The sequence shown here is derived from an EMBL/GenBank/DDBJ whole genome shotgun (WGS) entry which is preliminary data.</text>
</comment>
<evidence type="ECO:0000313" key="6">
    <source>
        <dbReference type="EMBL" id="MDQ1209155.1"/>
    </source>
</evidence>
<protein>
    <submittedName>
        <fullName evidence="6">DNA-binding transcriptional LysR family regulator</fullName>
    </submittedName>
</protein>
<evidence type="ECO:0000256" key="1">
    <source>
        <dbReference type="ARBA" id="ARBA00009437"/>
    </source>
</evidence>
<comment type="similarity">
    <text evidence="1">Belongs to the LysR transcriptional regulatory family.</text>
</comment>
<dbReference type="PANTHER" id="PTHR30419:SF2">
    <property type="entry name" value="LYSR FAMILY TRANSCRIPTIONAL REGULATOR"/>
    <property type="match status" value="1"/>
</dbReference>
<dbReference type="Pfam" id="PF03466">
    <property type="entry name" value="LysR_substrate"/>
    <property type="match status" value="1"/>
</dbReference>
<keyword evidence="4" id="KW-0804">Transcription</keyword>
<dbReference type="InterPro" id="IPR036388">
    <property type="entry name" value="WH-like_DNA-bd_sf"/>
</dbReference>
<dbReference type="EMBL" id="JAUTBK010000002">
    <property type="protein sequence ID" value="MDQ1209155.1"/>
    <property type="molecule type" value="Genomic_DNA"/>
</dbReference>
<evidence type="ECO:0000256" key="3">
    <source>
        <dbReference type="ARBA" id="ARBA00023125"/>
    </source>
</evidence>
<evidence type="ECO:0000313" key="7">
    <source>
        <dbReference type="Proteomes" id="UP001233360"/>
    </source>
</evidence>
<dbReference type="Gene3D" id="1.10.10.10">
    <property type="entry name" value="Winged helix-like DNA-binding domain superfamily/Winged helix DNA-binding domain"/>
    <property type="match status" value="1"/>
</dbReference>
<reference evidence="6 7" key="1">
    <citation type="submission" date="2023-07" db="EMBL/GenBank/DDBJ databases">
        <title>Functional and genomic diversity of the sorghum phyllosphere microbiome.</title>
        <authorList>
            <person name="Shade A."/>
        </authorList>
    </citation>
    <scope>NUCLEOTIDE SEQUENCE [LARGE SCALE GENOMIC DNA]</scope>
    <source>
        <strain evidence="6 7">SORGH_AS_0887</strain>
    </source>
</reference>
<gene>
    <name evidence="6" type="ORF">QE380_002078</name>
</gene>